<protein>
    <submittedName>
        <fullName evidence="2">Uncharacterized protein</fullName>
    </submittedName>
</protein>
<accession>A0A314ZSS7</accession>
<sequence>MVPIFWSSKTDGYTDNETPRPPQGGSREPSVDTDEMYTDDDDDSPSTDGEPSMSPSGDGEPAMDTDNWRSRLQPDSRQRIVNKKCFAI</sequence>
<evidence type="ECO:0000313" key="2">
    <source>
        <dbReference type="EMBL" id="PQQ20328.1"/>
    </source>
</evidence>
<feature type="compositionally biased region" description="Acidic residues" evidence="1">
    <location>
        <begin position="31"/>
        <end position="45"/>
    </location>
</feature>
<evidence type="ECO:0000256" key="1">
    <source>
        <dbReference type="SAM" id="MobiDB-lite"/>
    </source>
</evidence>
<comment type="caution">
    <text evidence="2">The sequence shown here is derived from an EMBL/GenBank/DDBJ whole genome shotgun (WGS) entry which is preliminary data.</text>
</comment>
<proteinExistence type="predicted"/>
<gene>
    <name evidence="2" type="ORF">Pyn_16902</name>
</gene>
<reference evidence="2 3" key="1">
    <citation type="submission" date="2018-02" db="EMBL/GenBank/DDBJ databases">
        <title>Draft genome of wild Prunus yedoensis var. nudiflora.</title>
        <authorList>
            <person name="Baek S."/>
            <person name="Kim J.-H."/>
            <person name="Choi K."/>
            <person name="Kim G.-B."/>
            <person name="Cho A."/>
            <person name="Jang H."/>
            <person name="Shin C.-H."/>
            <person name="Yu H.-J."/>
            <person name="Mun J.-H."/>
        </authorList>
    </citation>
    <scope>NUCLEOTIDE SEQUENCE [LARGE SCALE GENOMIC DNA]</scope>
    <source>
        <strain evidence="3">cv. Jeju island</strain>
        <tissue evidence="2">Leaf</tissue>
    </source>
</reference>
<organism evidence="2 3">
    <name type="scientific">Prunus yedoensis var. nudiflora</name>
    <dbReference type="NCBI Taxonomy" id="2094558"/>
    <lineage>
        <taxon>Eukaryota</taxon>
        <taxon>Viridiplantae</taxon>
        <taxon>Streptophyta</taxon>
        <taxon>Embryophyta</taxon>
        <taxon>Tracheophyta</taxon>
        <taxon>Spermatophyta</taxon>
        <taxon>Magnoliopsida</taxon>
        <taxon>eudicotyledons</taxon>
        <taxon>Gunneridae</taxon>
        <taxon>Pentapetalae</taxon>
        <taxon>rosids</taxon>
        <taxon>fabids</taxon>
        <taxon>Rosales</taxon>
        <taxon>Rosaceae</taxon>
        <taxon>Amygdaloideae</taxon>
        <taxon>Amygdaleae</taxon>
        <taxon>Prunus</taxon>
    </lineage>
</organism>
<dbReference type="Proteomes" id="UP000250321">
    <property type="component" value="Unassembled WGS sequence"/>
</dbReference>
<feature type="compositionally biased region" description="Basic and acidic residues" evidence="1">
    <location>
        <begin position="66"/>
        <end position="78"/>
    </location>
</feature>
<feature type="compositionally biased region" description="Polar residues" evidence="1">
    <location>
        <begin position="7"/>
        <end position="16"/>
    </location>
</feature>
<evidence type="ECO:0000313" key="3">
    <source>
        <dbReference type="Proteomes" id="UP000250321"/>
    </source>
</evidence>
<feature type="region of interest" description="Disordered" evidence="1">
    <location>
        <begin position="1"/>
        <end position="88"/>
    </location>
</feature>
<dbReference type="EMBL" id="PJQY01000038">
    <property type="protein sequence ID" value="PQQ20328.1"/>
    <property type="molecule type" value="Genomic_DNA"/>
</dbReference>
<keyword evidence="3" id="KW-1185">Reference proteome</keyword>
<name>A0A314ZSS7_PRUYE</name>
<dbReference type="AlphaFoldDB" id="A0A314ZSS7"/>